<evidence type="ECO:0000313" key="2">
    <source>
        <dbReference type="EMBL" id="KAJ1155056.1"/>
    </source>
</evidence>
<dbReference type="AlphaFoldDB" id="A0AAV7RRB1"/>
<evidence type="ECO:0000256" key="1">
    <source>
        <dbReference type="SAM" id="MobiDB-lite"/>
    </source>
</evidence>
<reference evidence="2" key="1">
    <citation type="journal article" date="2022" name="bioRxiv">
        <title>Sequencing and chromosome-scale assembly of the giantPleurodeles waltlgenome.</title>
        <authorList>
            <person name="Brown T."/>
            <person name="Elewa A."/>
            <person name="Iarovenko S."/>
            <person name="Subramanian E."/>
            <person name="Araus A.J."/>
            <person name="Petzold A."/>
            <person name="Susuki M."/>
            <person name="Suzuki K.-i.T."/>
            <person name="Hayashi T."/>
            <person name="Toyoda A."/>
            <person name="Oliveira C."/>
            <person name="Osipova E."/>
            <person name="Leigh N.D."/>
            <person name="Simon A."/>
            <person name="Yun M.H."/>
        </authorList>
    </citation>
    <scope>NUCLEOTIDE SEQUENCE</scope>
    <source>
        <strain evidence="2">20211129_DDA</strain>
        <tissue evidence="2">Liver</tissue>
    </source>
</reference>
<accession>A0AAV7RRB1</accession>
<feature type="region of interest" description="Disordered" evidence="1">
    <location>
        <begin position="1"/>
        <end position="92"/>
    </location>
</feature>
<evidence type="ECO:0000313" key="3">
    <source>
        <dbReference type="Proteomes" id="UP001066276"/>
    </source>
</evidence>
<protein>
    <submittedName>
        <fullName evidence="2">Uncharacterized protein</fullName>
    </submittedName>
</protein>
<dbReference type="Proteomes" id="UP001066276">
    <property type="component" value="Chromosome 5"/>
</dbReference>
<name>A0AAV7RRB1_PLEWA</name>
<gene>
    <name evidence="2" type="ORF">NDU88_007792</name>
</gene>
<dbReference type="EMBL" id="JANPWB010000009">
    <property type="protein sequence ID" value="KAJ1155056.1"/>
    <property type="molecule type" value="Genomic_DNA"/>
</dbReference>
<sequence length="117" mass="12393">MGGFGSPGTPDLFGHGTLDFEEDDPGEQGAALIPWEEEKAGPRAASRMASSGRYGRQRRAADAFSGRCGGVGDAPPTPRPGKSNVRARHTKGRDVPRCMRVVLVVVEMENGLDGGER</sequence>
<keyword evidence="3" id="KW-1185">Reference proteome</keyword>
<proteinExistence type="predicted"/>
<comment type="caution">
    <text evidence="2">The sequence shown here is derived from an EMBL/GenBank/DDBJ whole genome shotgun (WGS) entry which is preliminary data.</text>
</comment>
<organism evidence="2 3">
    <name type="scientific">Pleurodeles waltl</name>
    <name type="common">Iberian ribbed newt</name>
    <dbReference type="NCBI Taxonomy" id="8319"/>
    <lineage>
        <taxon>Eukaryota</taxon>
        <taxon>Metazoa</taxon>
        <taxon>Chordata</taxon>
        <taxon>Craniata</taxon>
        <taxon>Vertebrata</taxon>
        <taxon>Euteleostomi</taxon>
        <taxon>Amphibia</taxon>
        <taxon>Batrachia</taxon>
        <taxon>Caudata</taxon>
        <taxon>Salamandroidea</taxon>
        <taxon>Salamandridae</taxon>
        <taxon>Pleurodelinae</taxon>
        <taxon>Pleurodeles</taxon>
    </lineage>
</organism>